<dbReference type="EMBL" id="OIVN01004592">
    <property type="protein sequence ID" value="SPD18280.1"/>
    <property type="molecule type" value="Genomic_DNA"/>
</dbReference>
<sequence length="218" mass="25000">MGRKKKVKGGKLSRFVNTPEAMAVFWHVYEIPDDVGLKYVHWFDALVPAAGDLLLPVVAIVEGGIRFPMDPLMADFLSYLRLSPSQVNPNVFRIVMGTAVLNRRLGLELGIHDILRTYILHHNTKTEAYSLRPRDVDFTLVNGLPDTNRGFDECRHRRKIYSKYFFFIFLDTDPHLASVVCVPLSLFRFEIRVVCVWELVYVCACEHKFGVATNHGKF</sequence>
<dbReference type="AlphaFoldDB" id="A0A2N9I2Q7"/>
<organism evidence="1">
    <name type="scientific">Fagus sylvatica</name>
    <name type="common">Beechnut</name>
    <dbReference type="NCBI Taxonomy" id="28930"/>
    <lineage>
        <taxon>Eukaryota</taxon>
        <taxon>Viridiplantae</taxon>
        <taxon>Streptophyta</taxon>
        <taxon>Embryophyta</taxon>
        <taxon>Tracheophyta</taxon>
        <taxon>Spermatophyta</taxon>
        <taxon>Magnoliopsida</taxon>
        <taxon>eudicotyledons</taxon>
        <taxon>Gunneridae</taxon>
        <taxon>Pentapetalae</taxon>
        <taxon>rosids</taxon>
        <taxon>fabids</taxon>
        <taxon>Fagales</taxon>
        <taxon>Fagaceae</taxon>
        <taxon>Fagus</taxon>
    </lineage>
</organism>
<gene>
    <name evidence="1" type="ORF">FSB_LOCUS46162</name>
</gene>
<reference evidence="1" key="1">
    <citation type="submission" date="2018-02" db="EMBL/GenBank/DDBJ databases">
        <authorList>
            <person name="Cohen D.B."/>
            <person name="Kent A.D."/>
        </authorList>
    </citation>
    <scope>NUCLEOTIDE SEQUENCE</scope>
</reference>
<accession>A0A2N9I2Q7</accession>
<evidence type="ECO:0000313" key="1">
    <source>
        <dbReference type="EMBL" id="SPD18280.1"/>
    </source>
</evidence>
<protein>
    <submittedName>
        <fullName evidence="1">Uncharacterized protein</fullName>
    </submittedName>
</protein>
<proteinExistence type="predicted"/>
<name>A0A2N9I2Q7_FAGSY</name>